<evidence type="ECO:0000313" key="3">
    <source>
        <dbReference type="Proteomes" id="UP000199729"/>
    </source>
</evidence>
<dbReference type="SUPFAM" id="SSF55469">
    <property type="entry name" value="FMN-dependent nitroreductase-like"/>
    <property type="match status" value="2"/>
</dbReference>
<dbReference type="InterPro" id="IPR000415">
    <property type="entry name" value="Nitroreductase-like"/>
</dbReference>
<dbReference type="KEGG" id="vff:VITFI_CDS1673"/>
<sequence length="569" mass="61088">MSDTLAPSPADSLADALRQVQGYHQRTKHHLNAYARGPETLDWDAQPSPFRRWIGADAVPLPLANAATEPDAPWSAWAQPRPAQPLDRVHLGLLFELSLALAAWKQAGPDRWAVRINPSSGNLHPTEGWLWLHGLPDTDPELCDGLYHYAPHAHALERRAAFAPLARAALGETARAWVALSSIHWREAWKYGERAFRYCQLDAGHAIGALRVAAALLGWRLVPVALPLPALAARLGLDRNADFGAAEREDADSLFELLPADAPARAGALPPERVAAWFGQPNRLDAHPMYRWPVIEEVARASAQGMPSPPPSPEMGEGADVLGVGGKAVAARVVRQRRSAQRFDARACMEAAQLWPVLAALAPERAPFDALAGAPAVQVLLFVHRVEGLAAGAYVLGRGTGALARLRGVLPAMLDWDEVPQAPAGLPLRRLADNPALAGTLRTLNCHQALGSDAMLGVALLAQWDDWCSADGLPAPHAYRQRLQEAGLIGQVLYLEAEAAGLAGTGIGCFFDDGLHQLIGLPHTASGMDAQHGAALQSVYHFTIGRRVEDGRIASEPPYAHLQAPRPAT</sequence>
<dbReference type="GO" id="GO:0016491">
    <property type="term" value="F:oxidoreductase activity"/>
    <property type="evidence" value="ECO:0007669"/>
    <property type="project" value="InterPro"/>
</dbReference>
<reference evidence="2 3" key="1">
    <citation type="submission" date="2017-07" db="EMBL/GenBank/DDBJ databases">
        <title>Complete Genome Sequence of the cosmetic ferment Vitreoscilla filiformis (ATCC15551).</title>
        <authorList>
            <person name="Contreras S."/>
            <person name="Sagory-Zalkind P."/>
            <person name="Blanquart H."/>
            <person name="Iltis A."/>
            <person name="Morand S.C."/>
        </authorList>
    </citation>
    <scope>NUCLEOTIDE SEQUENCE [LARGE SCALE GENOMIC DNA]</scope>
    <source>
        <strain evidence="2 3">ATCC 15551</strain>
    </source>
</reference>
<dbReference type="CDD" id="cd02142">
    <property type="entry name" value="McbC_SagB-like_oxidoreductase"/>
    <property type="match status" value="1"/>
</dbReference>
<name>A0A221KEL3_VITFI</name>
<dbReference type="Pfam" id="PF00881">
    <property type="entry name" value="Nitroreductase"/>
    <property type="match status" value="1"/>
</dbReference>
<dbReference type="AlphaFoldDB" id="A0A221KEL3"/>
<evidence type="ECO:0000259" key="1">
    <source>
        <dbReference type="Pfam" id="PF00881"/>
    </source>
</evidence>
<evidence type="ECO:0000313" key="2">
    <source>
        <dbReference type="EMBL" id="ASM77451.1"/>
    </source>
</evidence>
<dbReference type="OrthoDB" id="9801593at2"/>
<dbReference type="RefSeq" id="WP_089416551.1">
    <property type="nucleotide sequence ID" value="NZ_CP022423.1"/>
</dbReference>
<feature type="domain" description="Nitroreductase" evidence="1">
    <location>
        <begin position="334"/>
        <end position="524"/>
    </location>
</feature>
<dbReference type="EMBL" id="CP022423">
    <property type="protein sequence ID" value="ASM77451.1"/>
    <property type="molecule type" value="Genomic_DNA"/>
</dbReference>
<dbReference type="Proteomes" id="UP000199729">
    <property type="component" value="Chromosome"/>
</dbReference>
<dbReference type="PANTHER" id="PTHR42741">
    <property type="entry name" value="NITROREDUCTASE FAMILY PROTEIN"/>
    <property type="match status" value="1"/>
</dbReference>
<gene>
    <name evidence="2" type="ORF">VITFI_CDS1673</name>
</gene>
<dbReference type="PANTHER" id="PTHR42741:SF3">
    <property type="entry name" value="NITROREDUCTASE FAMILY PROTEIN"/>
    <property type="match status" value="1"/>
</dbReference>
<dbReference type="Gene3D" id="3.40.109.10">
    <property type="entry name" value="NADH Oxidase"/>
    <property type="match status" value="2"/>
</dbReference>
<dbReference type="InterPro" id="IPR029479">
    <property type="entry name" value="Nitroreductase"/>
</dbReference>
<organism evidence="2 3">
    <name type="scientific">Vitreoscilla filiformis</name>
    <dbReference type="NCBI Taxonomy" id="63"/>
    <lineage>
        <taxon>Bacteria</taxon>
        <taxon>Pseudomonadati</taxon>
        <taxon>Pseudomonadota</taxon>
        <taxon>Betaproteobacteria</taxon>
        <taxon>Neisseriales</taxon>
        <taxon>Neisseriaceae</taxon>
        <taxon>Vitreoscilla</taxon>
    </lineage>
</organism>
<protein>
    <submittedName>
        <fullName evidence="2">Nitroreductase</fullName>
    </submittedName>
</protein>
<keyword evidence="3" id="KW-1185">Reference proteome</keyword>
<accession>A0A221KEL3</accession>
<proteinExistence type="predicted"/>